<reference evidence="1 2" key="1">
    <citation type="journal article" date="2015" name="Nature">
        <title>rRNA introns, odd ribosomes, and small enigmatic genomes across a large radiation of phyla.</title>
        <authorList>
            <person name="Brown C.T."/>
            <person name="Hug L.A."/>
            <person name="Thomas B.C."/>
            <person name="Sharon I."/>
            <person name="Castelle C.J."/>
            <person name="Singh A."/>
            <person name="Wilkins M.J."/>
            <person name="Williams K.H."/>
            <person name="Banfield J.F."/>
        </authorList>
    </citation>
    <scope>NUCLEOTIDE SEQUENCE [LARGE SCALE GENOMIC DNA]</scope>
</reference>
<name>A0A0G0BVI8_9BACT</name>
<accession>A0A0G0BVI8</accession>
<evidence type="ECO:0000313" key="2">
    <source>
        <dbReference type="Proteomes" id="UP000034457"/>
    </source>
</evidence>
<dbReference type="EMBL" id="LBQC01000005">
    <property type="protein sequence ID" value="KKP73298.1"/>
    <property type="molecule type" value="Genomic_DNA"/>
</dbReference>
<dbReference type="AlphaFoldDB" id="A0A0G0BVI8"/>
<protein>
    <recommendedName>
        <fullName evidence="3">DUF304 domain-containing protein</fullName>
    </recommendedName>
</protein>
<evidence type="ECO:0008006" key="3">
    <source>
        <dbReference type="Google" id="ProtNLM"/>
    </source>
</evidence>
<dbReference type="STRING" id="1618478.UR68_C0005G0032"/>
<dbReference type="Proteomes" id="UP000034457">
    <property type="component" value="Unassembled WGS sequence"/>
</dbReference>
<proteinExistence type="predicted"/>
<organism evidence="1 2">
    <name type="scientific">Candidatus Roizmanbacteria bacterium GW2011_GWA2_35_19</name>
    <dbReference type="NCBI Taxonomy" id="1618478"/>
    <lineage>
        <taxon>Bacteria</taxon>
        <taxon>Candidatus Roizmaniibacteriota</taxon>
    </lineage>
</organism>
<comment type="caution">
    <text evidence="1">The sequence shown here is derived from an EMBL/GenBank/DDBJ whole genome shotgun (WGS) entry which is preliminary data.</text>
</comment>
<gene>
    <name evidence="1" type="ORF">UR68_C0005G0032</name>
</gene>
<sequence>MTVLLKTRCTKGHLIVYDDKVSIEALKLLGYQQSNSLTHKQITGVEIQMTQPDILGLGQATVKIFSTGNQTLVADRVKLKDAKEVEKLINERISK</sequence>
<evidence type="ECO:0000313" key="1">
    <source>
        <dbReference type="EMBL" id="KKP73298.1"/>
    </source>
</evidence>